<dbReference type="PANTHER" id="PTHR43244:SF2">
    <property type="entry name" value="CONSERVED HYPOTHETICAL ALANINE AND PROLINE-RICH PROTEIN"/>
    <property type="match status" value="1"/>
</dbReference>
<dbReference type="InterPro" id="IPR036661">
    <property type="entry name" value="Luciferase-like_sf"/>
</dbReference>
<evidence type="ECO:0000313" key="3">
    <source>
        <dbReference type="Proteomes" id="UP001206639"/>
    </source>
</evidence>
<dbReference type="PANTHER" id="PTHR43244">
    <property type="match status" value="1"/>
</dbReference>
<evidence type="ECO:0000259" key="1">
    <source>
        <dbReference type="Pfam" id="PF00296"/>
    </source>
</evidence>
<comment type="caution">
    <text evidence="2">The sequence shown here is derived from an EMBL/GenBank/DDBJ whole genome shotgun (WGS) entry which is preliminary data.</text>
</comment>
<dbReference type="CDD" id="cd01097">
    <property type="entry name" value="Tetrahydromethanopterin_reductase"/>
    <property type="match status" value="1"/>
</dbReference>
<reference evidence="3" key="1">
    <citation type="submission" date="2023-07" db="EMBL/GenBank/DDBJ databases">
        <authorList>
            <person name="Deng Y."/>
            <person name="Zhang Y.-Q."/>
        </authorList>
    </citation>
    <scope>NUCLEOTIDE SEQUENCE [LARGE SCALE GENOMIC DNA]</scope>
    <source>
        <strain evidence="3">CPCC 205710</strain>
    </source>
</reference>
<dbReference type="Proteomes" id="UP001206639">
    <property type="component" value="Unassembled WGS sequence"/>
</dbReference>
<keyword evidence="3" id="KW-1185">Reference proteome</keyword>
<dbReference type="InterPro" id="IPR050564">
    <property type="entry name" value="F420-G6PD/mer"/>
</dbReference>
<accession>A0ABT2MGI4</accession>
<name>A0ABT2MGI4_9MYCO</name>
<dbReference type="GO" id="GO:0016491">
    <property type="term" value="F:oxidoreductase activity"/>
    <property type="evidence" value="ECO:0007669"/>
    <property type="project" value="UniProtKB-KW"/>
</dbReference>
<dbReference type="EMBL" id="JAODWD010000004">
    <property type="protein sequence ID" value="MCT7660639.1"/>
    <property type="molecule type" value="Genomic_DNA"/>
</dbReference>
<proteinExistence type="predicted"/>
<dbReference type="RefSeq" id="WP_260994665.1">
    <property type="nucleotide sequence ID" value="NZ_JAODWD010000004.1"/>
</dbReference>
<dbReference type="Pfam" id="PF00296">
    <property type="entry name" value="Bac_luciferase"/>
    <property type="match status" value="1"/>
</dbReference>
<gene>
    <name evidence="2" type="ORF">N4S67_19740</name>
</gene>
<organism evidence="2 3">
    <name type="scientific">Mycobacterium deserti</name>
    <dbReference type="NCBI Taxonomy" id="2978347"/>
    <lineage>
        <taxon>Bacteria</taxon>
        <taxon>Bacillati</taxon>
        <taxon>Actinomycetota</taxon>
        <taxon>Actinomycetes</taxon>
        <taxon>Mycobacteriales</taxon>
        <taxon>Mycobacteriaceae</taxon>
        <taxon>Mycobacterium</taxon>
    </lineage>
</organism>
<evidence type="ECO:0000313" key="2">
    <source>
        <dbReference type="EMBL" id="MCT7660639.1"/>
    </source>
</evidence>
<dbReference type="SUPFAM" id="SSF51679">
    <property type="entry name" value="Bacterial luciferase-like"/>
    <property type="match status" value="1"/>
</dbReference>
<dbReference type="InterPro" id="IPR011251">
    <property type="entry name" value="Luciferase-like_dom"/>
</dbReference>
<dbReference type="Gene3D" id="3.20.20.30">
    <property type="entry name" value="Luciferase-like domain"/>
    <property type="match status" value="1"/>
</dbReference>
<feature type="domain" description="Luciferase-like" evidence="1">
    <location>
        <begin position="12"/>
        <end position="284"/>
    </location>
</feature>
<protein>
    <submittedName>
        <fullName evidence="2">TIGR03564 family F420-dependent LLM class oxidoreductase</fullName>
        <ecNumber evidence="2">1.-.-.-</ecNumber>
    </submittedName>
</protein>
<dbReference type="EC" id="1.-.-.-" evidence="2"/>
<keyword evidence="2" id="KW-0560">Oxidoreductase</keyword>
<sequence length="323" mass="34453">MRIGLMVGSDKERSRAERLTGLIDDGRAAENEGFASFWMPQVPGYLDAMTAVALLGQATERIEIGTAVVPIQTRHPLIMAQQALTTAAACSGRFTLGVGPSHHWIISDQLGLPYDRPARLVRDYLEVLDAALGGPGTVAIDNDSYRVRSPVDVTDAYEVPVLVAALGPTMLRIAGERTDGTILWMADERAIGDYVVPRLTSAAESAGRRGIRVVAGVPVALCADSEVDGARDYASEVLGHADFSPNYVRLLEHGDAEDVGDTMAAGGEETILARFRRYRDAGVTDLAARVVPLGEDAGQRQQSRSRTQAFISSLAAEFSSGAA</sequence>
<dbReference type="InterPro" id="IPR019910">
    <property type="entry name" value="Lucif-like_OxRdtase_MSMEG_4879"/>
</dbReference>
<dbReference type="NCBIfam" id="TIGR03564">
    <property type="entry name" value="F420_MSMEG_4879"/>
    <property type="match status" value="1"/>
</dbReference>